<keyword evidence="6 7" id="KW-0472">Membrane</keyword>
<feature type="transmembrane region" description="Helical" evidence="7">
    <location>
        <begin position="232"/>
        <end position="252"/>
    </location>
</feature>
<reference evidence="10 11" key="1">
    <citation type="submission" date="2019-01" db="EMBL/GenBank/DDBJ databases">
        <title>Ktedonosporobacter rubrisoli SCAWS-G2.</title>
        <authorList>
            <person name="Huang Y."/>
            <person name="Yan B."/>
        </authorList>
    </citation>
    <scope>NUCLEOTIDE SEQUENCE [LARGE SCALE GENOMIC DNA]</scope>
    <source>
        <strain evidence="10 11">SCAWS-G2</strain>
    </source>
</reference>
<evidence type="ECO:0000256" key="5">
    <source>
        <dbReference type="ARBA" id="ARBA00022989"/>
    </source>
</evidence>
<dbReference type="RefSeq" id="WP_129889726.1">
    <property type="nucleotide sequence ID" value="NZ_CP035758.1"/>
</dbReference>
<dbReference type="PRINTS" id="PR01837">
    <property type="entry name" value="MGTCSAPBPROT"/>
</dbReference>
<dbReference type="Pfam" id="PF13194">
    <property type="entry name" value="DUF4010"/>
    <property type="match status" value="1"/>
</dbReference>
<dbReference type="Pfam" id="PF02308">
    <property type="entry name" value="MgtC"/>
    <property type="match status" value="1"/>
</dbReference>
<comment type="subcellular location">
    <subcellularLocation>
        <location evidence="1">Cell membrane</location>
        <topology evidence="1">Multi-pass membrane protein</topology>
    </subcellularLocation>
</comment>
<evidence type="ECO:0000256" key="6">
    <source>
        <dbReference type="ARBA" id="ARBA00023136"/>
    </source>
</evidence>
<dbReference type="InterPro" id="IPR003416">
    <property type="entry name" value="MgtC/SapB/SrpB/YhiD_fam"/>
</dbReference>
<evidence type="ECO:0000259" key="8">
    <source>
        <dbReference type="Pfam" id="PF02308"/>
    </source>
</evidence>
<dbReference type="KEGG" id="kbs:EPA93_22865"/>
<feature type="transmembrane region" description="Helical" evidence="7">
    <location>
        <begin position="167"/>
        <end position="186"/>
    </location>
</feature>
<keyword evidence="4 7" id="KW-0812">Transmembrane</keyword>
<feature type="transmembrane region" description="Helical" evidence="7">
    <location>
        <begin position="328"/>
        <end position="350"/>
    </location>
</feature>
<dbReference type="Proteomes" id="UP000290365">
    <property type="component" value="Chromosome"/>
</dbReference>
<evidence type="ECO:0000256" key="7">
    <source>
        <dbReference type="SAM" id="Phobius"/>
    </source>
</evidence>
<sequence length="420" mass="45213">MDASLLLVLKIAASACIGLLIGLEREWAHKDAGIRSFALTALLGTLSWLVTPALVYAEVAIVLLIMLLINVYAFLKEQNLEITTSIALAVTNVLGITIGMGNFLLAFTCALIITALLSWKTELITFSGKLTIEEIRGTLLLGFITAVIYPLLPDHPIDPWNLVNPRTIWLTIIIVSGLNFINYVLLRVFGTRGIRYSAILGGLVNSAATAVLLGQETTNDVSQEADAPTNILLADMAMILRNWVLVMLFALPRGLKPALPTLLILIPMMLAAGGLALLLILRMNIKSTKPSQKPALKSPLDLRSVLIFGLLFLALTVISGLAKRIFGAIGFLAVIVIGALASAASSSVLVGQQIQKGQVGDLPAAIAIFLATVAGLLENIVIYWVITRKPALGWRLVFYTLPIIFIGIAILVLTLLFHWA</sequence>
<proteinExistence type="inferred from homology"/>
<dbReference type="GO" id="GO:0005886">
    <property type="term" value="C:plasma membrane"/>
    <property type="evidence" value="ECO:0007669"/>
    <property type="project" value="UniProtKB-SubCell"/>
</dbReference>
<feature type="domain" description="MgtC/SapB/SrpB/YhiD N-terminal" evidence="8">
    <location>
        <begin position="12"/>
        <end position="123"/>
    </location>
</feature>
<keyword evidence="5 7" id="KW-1133">Transmembrane helix</keyword>
<gene>
    <name evidence="10" type="ORF">EPA93_22865</name>
</gene>
<evidence type="ECO:0000313" key="10">
    <source>
        <dbReference type="EMBL" id="QBD78673.1"/>
    </source>
</evidence>
<evidence type="ECO:0000313" key="11">
    <source>
        <dbReference type="Proteomes" id="UP000290365"/>
    </source>
</evidence>
<keyword evidence="11" id="KW-1185">Reference proteome</keyword>
<evidence type="ECO:0000259" key="9">
    <source>
        <dbReference type="Pfam" id="PF13194"/>
    </source>
</evidence>
<feature type="transmembrane region" description="Helical" evidence="7">
    <location>
        <begin position="302"/>
        <end position="322"/>
    </location>
</feature>
<dbReference type="InterPro" id="IPR025105">
    <property type="entry name" value="DUF4010"/>
</dbReference>
<evidence type="ECO:0000256" key="3">
    <source>
        <dbReference type="ARBA" id="ARBA00022475"/>
    </source>
</evidence>
<feature type="transmembrane region" description="Helical" evidence="7">
    <location>
        <begin position="104"/>
        <end position="123"/>
    </location>
</feature>
<feature type="domain" description="DUF4010" evidence="9">
    <location>
        <begin position="173"/>
        <end position="386"/>
    </location>
</feature>
<protein>
    <submittedName>
        <fullName evidence="10">DUF4010 domain-containing protein</fullName>
    </submittedName>
</protein>
<dbReference type="PANTHER" id="PTHR39084">
    <property type="entry name" value="MEMBRANE PROTEIN-RELATED"/>
    <property type="match status" value="1"/>
</dbReference>
<evidence type="ECO:0000256" key="4">
    <source>
        <dbReference type="ARBA" id="ARBA00022692"/>
    </source>
</evidence>
<dbReference type="AlphaFoldDB" id="A0A4P6JTM6"/>
<dbReference type="PANTHER" id="PTHR39084:SF1">
    <property type="entry name" value="DUF4010 DOMAIN-CONTAINING PROTEIN"/>
    <property type="match status" value="1"/>
</dbReference>
<accession>A0A4P6JTM6</accession>
<evidence type="ECO:0000256" key="1">
    <source>
        <dbReference type="ARBA" id="ARBA00004651"/>
    </source>
</evidence>
<dbReference type="InterPro" id="IPR049177">
    <property type="entry name" value="MgtC_SapB_SrpB_YhiD_N"/>
</dbReference>
<feature type="transmembrane region" description="Helical" evidence="7">
    <location>
        <begin position="398"/>
        <end position="419"/>
    </location>
</feature>
<dbReference type="OrthoDB" id="9813718at2"/>
<keyword evidence="3" id="KW-1003">Cell membrane</keyword>
<name>A0A4P6JTM6_KTERU</name>
<feature type="transmembrane region" description="Helical" evidence="7">
    <location>
        <begin position="135"/>
        <end position="152"/>
    </location>
</feature>
<comment type="similarity">
    <text evidence="2">Belongs to the MgtC/SapB family.</text>
</comment>
<feature type="transmembrane region" description="Helical" evidence="7">
    <location>
        <begin position="6"/>
        <end position="23"/>
    </location>
</feature>
<feature type="transmembrane region" description="Helical" evidence="7">
    <location>
        <begin position="362"/>
        <end position="386"/>
    </location>
</feature>
<feature type="transmembrane region" description="Helical" evidence="7">
    <location>
        <begin position="32"/>
        <end position="50"/>
    </location>
</feature>
<dbReference type="EMBL" id="CP035758">
    <property type="protein sequence ID" value="QBD78673.1"/>
    <property type="molecule type" value="Genomic_DNA"/>
</dbReference>
<feature type="transmembrane region" description="Helical" evidence="7">
    <location>
        <begin position="258"/>
        <end position="281"/>
    </location>
</feature>
<organism evidence="10 11">
    <name type="scientific">Ktedonosporobacter rubrisoli</name>
    <dbReference type="NCBI Taxonomy" id="2509675"/>
    <lineage>
        <taxon>Bacteria</taxon>
        <taxon>Bacillati</taxon>
        <taxon>Chloroflexota</taxon>
        <taxon>Ktedonobacteria</taxon>
        <taxon>Ktedonobacterales</taxon>
        <taxon>Ktedonosporobacteraceae</taxon>
        <taxon>Ktedonosporobacter</taxon>
    </lineage>
</organism>
<evidence type="ECO:0000256" key="2">
    <source>
        <dbReference type="ARBA" id="ARBA00009298"/>
    </source>
</evidence>
<feature type="transmembrane region" description="Helical" evidence="7">
    <location>
        <begin position="56"/>
        <end position="75"/>
    </location>
</feature>